<dbReference type="PROSITE" id="PS50929">
    <property type="entry name" value="ABC_TM1F"/>
    <property type="match status" value="1"/>
</dbReference>
<name>A0ABS3AWK4_9XANT</name>
<feature type="transmembrane region" description="Helical" evidence="8">
    <location>
        <begin position="39"/>
        <end position="62"/>
    </location>
</feature>
<feature type="compositionally biased region" description="Low complexity" evidence="7">
    <location>
        <begin position="404"/>
        <end position="423"/>
    </location>
</feature>
<feature type="transmembrane region" description="Helical" evidence="8">
    <location>
        <begin position="74"/>
        <end position="92"/>
    </location>
</feature>
<feature type="domain" description="ABC transporter" evidence="9">
    <location>
        <begin position="450"/>
        <end position="660"/>
    </location>
</feature>
<protein>
    <submittedName>
        <fullName evidence="11">ATP-binding cassette domain-containing protein</fullName>
    </submittedName>
</protein>
<dbReference type="PANTHER" id="PTHR24221:SF261">
    <property type="entry name" value="GLUTATHIONE_L-CYSTEINE TRANSPORT SYSTEM ATP-BINDING_PERMEASE PROTEIN CYDD"/>
    <property type="match status" value="1"/>
</dbReference>
<dbReference type="InterPro" id="IPR039421">
    <property type="entry name" value="Type_1_exporter"/>
</dbReference>
<evidence type="ECO:0000256" key="1">
    <source>
        <dbReference type="ARBA" id="ARBA00004651"/>
    </source>
</evidence>
<evidence type="ECO:0000256" key="4">
    <source>
        <dbReference type="ARBA" id="ARBA00022840"/>
    </source>
</evidence>
<keyword evidence="2 8" id="KW-0812">Transmembrane</keyword>
<dbReference type="SUPFAM" id="SSF90123">
    <property type="entry name" value="ABC transporter transmembrane region"/>
    <property type="match status" value="1"/>
</dbReference>
<dbReference type="InterPro" id="IPR027417">
    <property type="entry name" value="P-loop_NTPase"/>
</dbReference>
<feature type="domain" description="ABC transmembrane type-1" evidence="10">
    <location>
        <begin position="39"/>
        <end position="327"/>
    </location>
</feature>
<dbReference type="SMART" id="SM00382">
    <property type="entry name" value="AAA"/>
    <property type="match status" value="1"/>
</dbReference>
<feature type="transmembrane region" description="Helical" evidence="8">
    <location>
        <begin position="258"/>
        <end position="283"/>
    </location>
</feature>
<evidence type="ECO:0000256" key="6">
    <source>
        <dbReference type="ARBA" id="ARBA00023136"/>
    </source>
</evidence>
<feature type="transmembrane region" description="Helical" evidence="8">
    <location>
        <begin position="289"/>
        <end position="308"/>
    </location>
</feature>
<dbReference type="PROSITE" id="PS00211">
    <property type="entry name" value="ABC_TRANSPORTER_1"/>
    <property type="match status" value="1"/>
</dbReference>
<proteinExistence type="predicted"/>
<dbReference type="EMBL" id="JAFIWB010000001">
    <property type="protein sequence ID" value="MBN6100745.1"/>
    <property type="molecule type" value="Genomic_DNA"/>
</dbReference>
<gene>
    <name evidence="11" type="ORF">JR064_01025</name>
</gene>
<dbReference type="PANTHER" id="PTHR24221">
    <property type="entry name" value="ATP-BINDING CASSETTE SUB-FAMILY B"/>
    <property type="match status" value="1"/>
</dbReference>
<feature type="region of interest" description="Disordered" evidence="7">
    <location>
        <begin position="404"/>
        <end position="424"/>
    </location>
</feature>
<evidence type="ECO:0000259" key="10">
    <source>
        <dbReference type="PROSITE" id="PS50929"/>
    </source>
</evidence>
<evidence type="ECO:0000313" key="11">
    <source>
        <dbReference type="EMBL" id="MBN6100745.1"/>
    </source>
</evidence>
<dbReference type="SUPFAM" id="SSF52540">
    <property type="entry name" value="P-loop containing nucleoside triphosphate hydrolases"/>
    <property type="match status" value="1"/>
</dbReference>
<keyword evidence="5 8" id="KW-1133">Transmembrane helix</keyword>
<accession>A0ABS3AWK4</accession>
<evidence type="ECO:0000256" key="2">
    <source>
        <dbReference type="ARBA" id="ARBA00022692"/>
    </source>
</evidence>
<comment type="caution">
    <text evidence="11">The sequence shown here is derived from an EMBL/GenBank/DDBJ whole genome shotgun (WGS) entry which is preliminary data.</text>
</comment>
<comment type="subcellular location">
    <subcellularLocation>
        <location evidence="1">Cell membrane</location>
        <topology evidence="1">Multi-pass membrane protein</topology>
    </subcellularLocation>
</comment>
<evidence type="ECO:0000256" key="5">
    <source>
        <dbReference type="ARBA" id="ARBA00022989"/>
    </source>
</evidence>
<keyword evidence="3" id="KW-0547">Nucleotide-binding</keyword>
<dbReference type="Gene3D" id="1.20.1560.10">
    <property type="entry name" value="ABC transporter type 1, transmembrane domain"/>
    <property type="match status" value="1"/>
</dbReference>
<feature type="transmembrane region" description="Helical" evidence="8">
    <location>
        <begin position="180"/>
        <end position="200"/>
    </location>
</feature>
<keyword evidence="6 8" id="KW-0472">Membrane</keyword>
<dbReference type="RefSeq" id="WP_206228515.1">
    <property type="nucleotide sequence ID" value="NZ_JAFIWB010000001.1"/>
</dbReference>
<evidence type="ECO:0000259" key="9">
    <source>
        <dbReference type="PROSITE" id="PS50893"/>
    </source>
</evidence>
<dbReference type="InterPro" id="IPR036640">
    <property type="entry name" value="ABC1_TM_sf"/>
</dbReference>
<dbReference type="InterPro" id="IPR003439">
    <property type="entry name" value="ABC_transporter-like_ATP-bd"/>
</dbReference>
<dbReference type="Gene3D" id="3.40.50.300">
    <property type="entry name" value="P-loop containing nucleotide triphosphate hydrolases"/>
    <property type="match status" value="1"/>
</dbReference>
<dbReference type="Pfam" id="PF00664">
    <property type="entry name" value="ABC_membrane"/>
    <property type="match status" value="1"/>
</dbReference>
<evidence type="ECO:0000256" key="3">
    <source>
        <dbReference type="ARBA" id="ARBA00022741"/>
    </source>
</evidence>
<dbReference type="Pfam" id="PF00005">
    <property type="entry name" value="ABC_tran"/>
    <property type="match status" value="1"/>
</dbReference>
<dbReference type="GO" id="GO:0005524">
    <property type="term" value="F:ATP binding"/>
    <property type="evidence" value="ECO:0007669"/>
    <property type="project" value="UniProtKB-KW"/>
</dbReference>
<dbReference type="InterPro" id="IPR017871">
    <property type="entry name" value="ABC_transporter-like_CS"/>
</dbReference>
<keyword evidence="12" id="KW-1185">Reference proteome</keyword>
<evidence type="ECO:0000313" key="12">
    <source>
        <dbReference type="Proteomes" id="UP000695802"/>
    </source>
</evidence>
<dbReference type="Proteomes" id="UP000695802">
    <property type="component" value="Unassembled WGS sequence"/>
</dbReference>
<evidence type="ECO:0000256" key="7">
    <source>
        <dbReference type="SAM" id="MobiDB-lite"/>
    </source>
</evidence>
<dbReference type="InterPro" id="IPR003593">
    <property type="entry name" value="AAA+_ATPase"/>
</dbReference>
<evidence type="ECO:0000256" key="8">
    <source>
        <dbReference type="SAM" id="Phobius"/>
    </source>
</evidence>
<reference evidence="11 12" key="1">
    <citation type="submission" date="2021-02" db="EMBL/GenBank/DDBJ databases">
        <title>Taxonomically Unique Crown Gall-Associated Xanthomonas Stains Have Deficiency in Virulence Repertories.</title>
        <authorList>
            <person name="Mafakheri H."/>
            <person name="Taghavi S.M."/>
            <person name="Dimkic I."/>
            <person name="Nemanja K."/>
            <person name="Osdaghi E."/>
        </authorList>
    </citation>
    <scope>NUCLEOTIDE SEQUENCE [LARGE SCALE GENOMIC DNA]</scope>
    <source>
        <strain evidence="11 12">FX4</strain>
    </source>
</reference>
<dbReference type="InterPro" id="IPR011527">
    <property type="entry name" value="ABC1_TM_dom"/>
</dbReference>
<feature type="transmembrane region" description="Helical" evidence="8">
    <location>
        <begin position="156"/>
        <end position="174"/>
    </location>
</feature>
<organism evidence="11 12">
    <name type="scientific">Xanthomonas bonasiae</name>
    <dbReference type="NCBI Taxonomy" id="2810351"/>
    <lineage>
        <taxon>Bacteria</taxon>
        <taxon>Pseudomonadati</taxon>
        <taxon>Pseudomonadota</taxon>
        <taxon>Gammaproteobacteria</taxon>
        <taxon>Lysobacterales</taxon>
        <taxon>Lysobacteraceae</taxon>
        <taxon>Xanthomonas</taxon>
    </lineage>
</organism>
<dbReference type="PROSITE" id="PS50893">
    <property type="entry name" value="ABC_TRANSPORTER_2"/>
    <property type="match status" value="1"/>
</dbReference>
<dbReference type="CDD" id="cd18584">
    <property type="entry name" value="ABC_6TM_AarD_CydD"/>
    <property type="match status" value="1"/>
</dbReference>
<sequence length="661" mass="69043">MTDPAESPAAPPAESPHLRRQRVRWLASLASAARGRQRLAATAISLSGALLIVQAGAIAWLLQALLVEHRALQQALPAFAVLALVLAVRALLGACAQRAAGEVADAAKFELRRRVYRRLLQRGPLWLRGQRNGELGELLLAHGDALDGYYAGYQPARLEVSVVPLLILLAVGWSDWVVGLLLLFTAPLVPIFMMLVGWGAEAAGRRQLRELARMGGHFADRLKGLGLLRLYGRGEDELRGIAAAAEGVRERTLKVLRIAFLSSTVLEFFASVSVAMVAMYLGLSYLGMIALHAAAPTLGVGVFCLLLAPEFYAPLRRLAAHYHDRANALAAAAEVERLLGELPDAPVALAPSVSSPAVAAPALASVAPPSSALSAPTMPAAPGGVAVPASPAAPVVPVVHAASGAPAAPSAPATPVAPAVPATRTVPEGPSLSAVPTAVATPAAPAQPLLHAERLTLRPQGARCDALRDLSFSLQPGQRLALVGPSGSGKSTLLEALAGWLPPRAGSLQLRPGLRVGYAGQRPYLFHGSIADNLRLAAPQASAAQLQSAAEAAQVMRFAARLPLGLETVIGERGFGLSGGEARRIGLARLLLRDPELWLLDEPTAFLDPDTEAELLRSLAAFSHGRSMIVATHSEAAMRWADSVLRLPARVAVDDAIGAAP</sequence>
<keyword evidence="4 11" id="KW-0067">ATP-binding</keyword>